<dbReference type="AlphaFoldDB" id="A0A8S2GP44"/>
<sequence>MAGSDSLNIMRDQCTKNPYAEECSRIKTQMEDLLRKCRDMTTPVSACDDVKTKYCYIFPTELYCYSSINVKPDPFYPPYNGGGSDDWTTIPSDSFVLKDRGDYCVTHQAEQKCKNLLSALKQIPKLLSQAQFRSMCHTLRVPFLEARYIVERGACDT</sequence>
<evidence type="ECO:0000313" key="2">
    <source>
        <dbReference type="EMBL" id="CAF3540883.1"/>
    </source>
</evidence>
<evidence type="ECO:0000313" key="3">
    <source>
        <dbReference type="Proteomes" id="UP000682733"/>
    </source>
</evidence>
<comment type="caution">
    <text evidence="2">The sequence shown here is derived from an EMBL/GenBank/DDBJ whole genome shotgun (WGS) entry which is preliminary data.</text>
</comment>
<proteinExistence type="predicted"/>
<evidence type="ECO:0000313" key="1">
    <source>
        <dbReference type="EMBL" id="CAF0761103.1"/>
    </source>
</evidence>
<dbReference type="EMBL" id="CAJNOK010000553">
    <property type="protein sequence ID" value="CAF0761103.1"/>
    <property type="molecule type" value="Genomic_DNA"/>
</dbReference>
<dbReference type="Proteomes" id="UP000677228">
    <property type="component" value="Unassembled WGS sequence"/>
</dbReference>
<gene>
    <name evidence="1" type="ORF">OVA965_LOCUS2555</name>
    <name evidence="2" type="ORF">TMI583_LOCUS2555</name>
</gene>
<name>A0A8S2GP44_9BILA</name>
<protein>
    <submittedName>
        <fullName evidence="2">Uncharacterized protein</fullName>
    </submittedName>
</protein>
<reference evidence="2" key="1">
    <citation type="submission" date="2021-02" db="EMBL/GenBank/DDBJ databases">
        <authorList>
            <person name="Nowell W R."/>
        </authorList>
    </citation>
    <scope>NUCLEOTIDE SEQUENCE</scope>
</reference>
<dbReference type="EMBL" id="CAJOBA010000553">
    <property type="protein sequence ID" value="CAF3540883.1"/>
    <property type="molecule type" value="Genomic_DNA"/>
</dbReference>
<dbReference type="Proteomes" id="UP000682733">
    <property type="component" value="Unassembled WGS sequence"/>
</dbReference>
<accession>A0A8S2GP44</accession>
<organism evidence="2 3">
    <name type="scientific">Didymodactylos carnosus</name>
    <dbReference type="NCBI Taxonomy" id="1234261"/>
    <lineage>
        <taxon>Eukaryota</taxon>
        <taxon>Metazoa</taxon>
        <taxon>Spiralia</taxon>
        <taxon>Gnathifera</taxon>
        <taxon>Rotifera</taxon>
        <taxon>Eurotatoria</taxon>
        <taxon>Bdelloidea</taxon>
        <taxon>Philodinida</taxon>
        <taxon>Philodinidae</taxon>
        <taxon>Didymodactylos</taxon>
    </lineage>
</organism>